<dbReference type="UniPathway" id="UPA00074">
    <property type="reaction ID" value="UER00129"/>
</dbReference>
<evidence type="ECO:0000256" key="12">
    <source>
        <dbReference type="HAMAP-Rule" id="MF_00741"/>
    </source>
</evidence>
<keyword evidence="7 12" id="KW-0067">ATP-binding</keyword>
<keyword evidence="6 12" id="KW-0547">Nucleotide-binding</keyword>
<name>A0A0M0G6A6_9BACI</name>
<dbReference type="RefSeq" id="WP_053428910.1">
    <property type="nucleotide sequence ID" value="NZ_LGUE01000004.1"/>
</dbReference>
<dbReference type="GO" id="GO:0004641">
    <property type="term" value="F:phosphoribosylformylglycinamidine cyclo-ligase activity"/>
    <property type="evidence" value="ECO:0007669"/>
    <property type="project" value="UniProtKB-UniRule"/>
</dbReference>
<dbReference type="Gene3D" id="3.30.1330.10">
    <property type="entry name" value="PurM-like, N-terminal domain"/>
    <property type="match status" value="1"/>
</dbReference>
<evidence type="ECO:0000256" key="4">
    <source>
        <dbReference type="ARBA" id="ARBA00020367"/>
    </source>
</evidence>
<evidence type="ECO:0000256" key="8">
    <source>
        <dbReference type="ARBA" id="ARBA00031908"/>
    </source>
</evidence>
<dbReference type="Proteomes" id="UP000037405">
    <property type="component" value="Unassembled WGS sequence"/>
</dbReference>
<evidence type="ECO:0000313" key="15">
    <source>
        <dbReference type="EMBL" id="KON85318.1"/>
    </source>
</evidence>
<evidence type="ECO:0000256" key="3">
    <source>
        <dbReference type="ARBA" id="ARBA00013047"/>
    </source>
</evidence>
<evidence type="ECO:0000256" key="2">
    <source>
        <dbReference type="ARBA" id="ARBA00010280"/>
    </source>
</evidence>
<proteinExistence type="inferred from homology"/>
<sequence>MANAYRQAGVDIEAGYESVDRIKKHVKRTAREGVLGQLGSFGGMFDLSALNLKEPVLVSGTDGVGTKLKLAFQADRHDTIGIDCVAMCVNDIVVQGAEPLYFLDYIATGKAVPEKIEAIVKGIADGCEQAGCALIGGETAEMPGMYADDEYDIAGFSVGACEKKAIVTGEEIREGDVLIGLASSGIHSNGYSLVRKVFFDDHDFDLESVLPGWDAPLGEVLLTPTKIYVKPVLETLKTFSIKGMSHVTGGGFIENIPRMLPDGMKAHITEGAWDIPPIFGALEEYGSIPREEMYNIFNMGIGFVLAVEKESAEEVLAFLNGIGGEAAIIGHVAAGNGVTISTATGSGRS</sequence>
<dbReference type="STRING" id="189381.GCA_900166615_00844"/>
<dbReference type="HAMAP" id="MF_00741">
    <property type="entry name" value="AIRS"/>
    <property type="match status" value="1"/>
</dbReference>
<comment type="catalytic activity">
    <reaction evidence="11 12">
        <text>2-formamido-N(1)-(5-O-phospho-beta-D-ribosyl)acetamidine + ATP = 5-amino-1-(5-phospho-beta-D-ribosyl)imidazole + ADP + phosphate + H(+)</text>
        <dbReference type="Rhea" id="RHEA:23032"/>
        <dbReference type="ChEBI" id="CHEBI:15378"/>
        <dbReference type="ChEBI" id="CHEBI:30616"/>
        <dbReference type="ChEBI" id="CHEBI:43474"/>
        <dbReference type="ChEBI" id="CHEBI:137981"/>
        <dbReference type="ChEBI" id="CHEBI:147287"/>
        <dbReference type="ChEBI" id="CHEBI:456216"/>
        <dbReference type="EC" id="6.3.3.1"/>
    </reaction>
</comment>
<evidence type="ECO:0000256" key="9">
    <source>
        <dbReference type="ARBA" id="ARBA00032931"/>
    </source>
</evidence>
<evidence type="ECO:0000256" key="7">
    <source>
        <dbReference type="ARBA" id="ARBA00022840"/>
    </source>
</evidence>
<dbReference type="AlphaFoldDB" id="A0A0M0G6A6"/>
<comment type="pathway">
    <text evidence="1 12">Purine metabolism; IMP biosynthesis via de novo pathway; 5-amino-1-(5-phospho-D-ribosyl)imidazole from N(2)-formyl-N(1)-(5-phospho-D-ribosyl)glycinamide: step 2/2.</text>
</comment>
<feature type="domain" description="PurM-like C-terminal" evidence="14">
    <location>
        <begin position="173"/>
        <end position="340"/>
    </location>
</feature>
<comment type="similarity">
    <text evidence="2 12">Belongs to the AIR synthase family.</text>
</comment>
<dbReference type="GO" id="GO:0005524">
    <property type="term" value="F:ATP binding"/>
    <property type="evidence" value="ECO:0007669"/>
    <property type="project" value="UniProtKB-KW"/>
</dbReference>
<dbReference type="NCBIfam" id="TIGR00878">
    <property type="entry name" value="purM"/>
    <property type="match status" value="1"/>
</dbReference>
<reference evidence="16" key="1">
    <citation type="submission" date="2015-07" db="EMBL/GenBank/DDBJ databases">
        <title>Fjat-14235 jcm11544.</title>
        <authorList>
            <person name="Liu B."/>
            <person name="Wang J."/>
            <person name="Zhu Y."/>
            <person name="Liu G."/>
            <person name="Chen Q."/>
            <person name="Chen Z."/>
            <person name="Lan J."/>
            <person name="Che J."/>
            <person name="Ge C."/>
            <person name="Shi H."/>
            <person name="Pan Z."/>
            <person name="Liu X."/>
        </authorList>
    </citation>
    <scope>NUCLEOTIDE SEQUENCE [LARGE SCALE GENOMIC DNA]</scope>
    <source>
        <strain evidence="16">JCM 11544</strain>
    </source>
</reference>
<protein>
    <recommendedName>
        <fullName evidence="4 12">Phosphoribosylformylglycinamidine cyclo-ligase</fullName>
        <ecNumber evidence="3 12">6.3.3.1</ecNumber>
    </recommendedName>
    <alternativeName>
        <fullName evidence="9 12">AIR synthase</fullName>
    </alternativeName>
    <alternativeName>
        <fullName evidence="10 12">AIRS</fullName>
    </alternativeName>
    <alternativeName>
        <fullName evidence="8 12">Phosphoribosyl-aminoimidazole synthetase</fullName>
    </alternativeName>
</protein>
<evidence type="ECO:0000313" key="16">
    <source>
        <dbReference type="Proteomes" id="UP000037405"/>
    </source>
</evidence>
<evidence type="ECO:0000259" key="14">
    <source>
        <dbReference type="Pfam" id="PF02769"/>
    </source>
</evidence>
<evidence type="ECO:0000256" key="10">
    <source>
        <dbReference type="ARBA" id="ARBA00033093"/>
    </source>
</evidence>
<dbReference type="Gene3D" id="3.90.650.10">
    <property type="entry name" value="PurM-like C-terminal domain"/>
    <property type="match status" value="1"/>
</dbReference>
<dbReference type="FunFam" id="3.30.1330.10:FF:000001">
    <property type="entry name" value="Phosphoribosylformylglycinamidine cyclo-ligase"/>
    <property type="match status" value="1"/>
</dbReference>
<dbReference type="EMBL" id="LGUE01000004">
    <property type="protein sequence ID" value="KON85318.1"/>
    <property type="molecule type" value="Genomic_DNA"/>
</dbReference>
<dbReference type="GO" id="GO:0005829">
    <property type="term" value="C:cytosol"/>
    <property type="evidence" value="ECO:0007669"/>
    <property type="project" value="TreeGrafter"/>
</dbReference>
<evidence type="ECO:0000256" key="6">
    <source>
        <dbReference type="ARBA" id="ARBA00022741"/>
    </source>
</evidence>
<dbReference type="InterPro" id="IPR036676">
    <property type="entry name" value="PurM-like_C_sf"/>
</dbReference>
<accession>A0A0M0G6A6</accession>
<organism evidence="15 16">
    <name type="scientific">Rossellomorea marisflavi</name>
    <dbReference type="NCBI Taxonomy" id="189381"/>
    <lineage>
        <taxon>Bacteria</taxon>
        <taxon>Bacillati</taxon>
        <taxon>Bacillota</taxon>
        <taxon>Bacilli</taxon>
        <taxon>Bacillales</taxon>
        <taxon>Bacillaceae</taxon>
        <taxon>Rossellomorea</taxon>
    </lineage>
</organism>
<dbReference type="OrthoDB" id="9802507at2"/>
<comment type="subcellular location">
    <subcellularLocation>
        <location evidence="12">Cytoplasm</location>
    </subcellularLocation>
</comment>
<feature type="domain" description="PurM-like N-terminal" evidence="13">
    <location>
        <begin position="54"/>
        <end position="160"/>
    </location>
</feature>
<evidence type="ECO:0000256" key="1">
    <source>
        <dbReference type="ARBA" id="ARBA00004686"/>
    </source>
</evidence>
<evidence type="ECO:0000256" key="5">
    <source>
        <dbReference type="ARBA" id="ARBA00022598"/>
    </source>
</evidence>
<gene>
    <name evidence="12" type="primary">purM</name>
    <name evidence="15" type="ORF">AF331_15295</name>
</gene>
<dbReference type="InterPro" id="IPR004733">
    <property type="entry name" value="PurM_cligase"/>
</dbReference>
<dbReference type="SUPFAM" id="SSF55326">
    <property type="entry name" value="PurM N-terminal domain-like"/>
    <property type="match status" value="1"/>
</dbReference>
<keyword evidence="16" id="KW-1185">Reference proteome</keyword>
<dbReference type="GO" id="GO:0006189">
    <property type="term" value="P:'de novo' IMP biosynthetic process"/>
    <property type="evidence" value="ECO:0007669"/>
    <property type="project" value="UniProtKB-UniRule"/>
</dbReference>
<dbReference type="SUPFAM" id="SSF56042">
    <property type="entry name" value="PurM C-terminal domain-like"/>
    <property type="match status" value="1"/>
</dbReference>
<comment type="caution">
    <text evidence="15">The sequence shown here is derived from an EMBL/GenBank/DDBJ whole genome shotgun (WGS) entry which is preliminary data.</text>
</comment>
<dbReference type="InterPro" id="IPR016188">
    <property type="entry name" value="PurM-like_N"/>
</dbReference>
<dbReference type="InterPro" id="IPR036921">
    <property type="entry name" value="PurM-like_N_sf"/>
</dbReference>
<keyword evidence="12" id="KW-0963">Cytoplasm</keyword>
<dbReference type="Pfam" id="PF00586">
    <property type="entry name" value="AIRS"/>
    <property type="match status" value="1"/>
</dbReference>
<keyword evidence="5 12" id="KW-0436">Ligase</keyword>
<dbReference type="GO" id="GO:0004637">
    <property type="term" value="F:phosphoribosylamine-glycine ligase activity"/>
    <property type="evidence" value="ECO:0007669"/>
    <property type="project" value="TreeGrafter"/>
</dbReference>
<evidence type="ECO:0000256" key="11">
    <source>
        <dbReference type="ARBA" id="ARBA00049057"/>
    </source>
</evidence>
<dbReference type="InterPro" id="IPR010918">
    <property type="entry name" value="PurM-like_C_dom"/>
</dbReference>
<dbReference type="PANTHER" id="PTHR10520:SF12">
    <property type="entry name" value="TRIFUNCTIONAL PURINE BIOSYNTHETIC PROTEIN ADENOSINE-3"/>
    <property type="match status" value="1"/>
</dbReference>
<dbReference type="Pfam" id="PF02769">
    <property type="entry name" value="AIRS_C"/>
    <property type="match status" value="1"/>
</dbReference>
<keyword evidence="12" id="KW-0658">Purine biosynthesis</keyword>
<dbReference type="GO" id="GO:0046084">
    <property type="term" value="P:adenine biosynthetic process"/>
    <property type="evidence" value="ECO:0007669"/>
    <property type="project" value="TreeGrafter"/>
</dbReference>
<dbReference type="EC" id="6.3.3.1" evidence="3 12"/>
<dbReference type="PANTHER" id="PTHR10520">
    <property type="entry name" value="TRIFUNCTIONAL PURINE BIOSYNTHETIC PROTEIN ADENOSINE-3-RELATED"/>
    <property type="match status" value="1"/>
</dbReference>
<evidence type="ECO:0000259" key="13">
    <source>
        <dbReference type="Pfam" id="PF00586"/>
    </source>
</evidence>
<dbReference type="CDD" id="cd02196">
    <property type="entry name" value="PurM"/>
    <property type="match status" value="1"/>
</dbReference>
<dbReference type="FunFam" id="3.90.650.10:FF:000001">
    <property type="entry name" value="Phosphoribosylformylglycinamidine cyclo-ligase"/>
    <property type="match status" value="1"/>
</dbReference>
<dbReference type="PATRIC" id="fig|189381.12.peg.3153"/>